<dbReference type="SMART" id="SM00382">
    <property type="entry name" value="AAA"/>
    <property type="match status" value="1"/>
</dbReference>
<dbReference type="AlphaFoldDB" id="A0A6J4SE60"/>
<proteinExistence type="predicted"/>
<evidence type="ECO:0000313" key="5">
    <source>
        <dbReference type="EMBL" id="CAA9496885.1"/>
    </source>
</evidence>
<dbReference type="InterPro" id="IPR027417">
    <property type="entry name" value="P-loop_NTPase"/>
</dbReference>
<reference evidence="5" key="1">
    <citation type="submission" date="2020-02" db="EMBL/GenBank/DDBJ databases">
        <authorList>
            <person name="Meier V. D."/>
        </authorList>
    </citation>
    <scope>NUCLEOTIDE SEQUENCE</scope>
    <source>
        <strain evidence="5">AVDCRST_MAG38</strain>
    </source>
</reference>
<dbReference type="Gene3D" id="3.40.50.300">
    <property type="entry name" value="P-loop containing nucleotide triphosphate hydrolases"/>
    <property type="match status" value="1"/>
</dbReference>
<feature type="domain" description="ABC transporter" evidence="4">
    <location>
        <begin position="6"/>
        <end position="234"/>
    </location>
</feature>
<dbReference type="PANTHER" id="PTHR42781">
    <property type="entry name" value="SPERMIDINE/PUTRESCINE IMPORT ATP-BINDING PROTEIN POTA"/>
    <property type="match status" value="1"/>
</dbReference>
<gene>
    <name evidence="5" type="ORF">AVDCRST_MAG38-2920</name>
</gene>
<dbReference type="InterPro" id="IPR003593">
    <property type="entry name" value="AAA+_ATPase"/>
</dbReference>
<accession>A0A6J4SE60</accession>
<keyword evidence="3" id="KW-0067">ATP-binding</keyword>
<dbReference type="GO" id="GO:0016887">
    <property type="term" value="F:ATP hydrolysis activity"/>
    <property type="evidence" value="ECO:0007669"/>
    <property type="project" value="InterPro"/>
</dbReference>
<dbReference type="InterPro" id="IPR050093">
    <property type="entry name" value="ABC_SmlMolc_Importer"/>
</dbReference>
<dbReference type="Pfam" id="PF08402">
    <property type="entry name" value="TOBE_2"/>
    <property type="match status" value="1"/>
</dbReference>
<name>A0A6J4SE60_9ACTN</name>
<sequence length="353" mass="36697">MSLPLLELREVAVRAHGRAILEVERLAVAPAATLAVLGPNGSGKSTLLRVAAALLAPTSGEVRLDGRPAGRAQLRGATSAVLQRPLLRRGSVRHNVETGMRFHGVERQAIGERSEAWMRRLGIDELADRAAHTLSGGEAQRVSLARALAVRPRLLLLDEPFVALDAPTRGELIADLREVLADTGTAALLVTHDRDEAAALGDAIAILHRGRLRQHGPAPEVLDQPADADCARTLGFDNVLPASLAAALLGAERAVALRAADCEVHDPAGGVGLPARLRRVIPLGALARVEVEAAGHAVQATAPVPLPGWLAALGPGDDLGLVLRPEGARLLAAPGPAFDALALGSAADGRRQS</sequence>
<dbReference type="PANTHER" id="PTHR42781:SF4">
    <property type="entry name" value="SPERMIDINE_PUTRESCINE IMPORT ATP-BINDING PROTEIN POTA"/>
    <property type="match status" value="1"/>
</dbReference>
<evidence type="ECO:0000259" key="4">
    <source>
        <dbReference type="PROSITE" id="PS50893"/>
    </source>
</evidence>
<dbReference type="InterPro" id="IPR003439">
    <property type="entry name" value="ABC_transporter-like_ATP-bd"/>
</dbReference>
<dbReference type="GO" id="GO:0022857">
    <property type="term" value="F:transmembrane transporter activity"/>
    <property type="evidence" value="ECO:0007669"/>
    <property type="project" value="InterPro"/>
</dbReference>
<protein>
    <recommendedName>
        <fullName evidence="4">ABC transporter domain-containing protein</fullName>
    </recommendedName>
</protein>
<dbReference type="InterPro" id="IPR013611">
    <property type="entry name" value="Transp-assoc_OB_typ2"/>
</dbReference>
<dbReference type="Pfam" id="PF00005">
    <property type="entry name" value="ABC_tran"/>
    <property type="match status" value="1"/>
</dbReference>
<keyword evidence="1" id="KW-0813">Transport</keyword>
<evidence type="ECO:0000256" key="2">
    <source>
        <dbReference type="ARBA" id="ARBA00022741"/>
    </source>
</evidence>
<dbReference type="GO" id="GO:0043190">
    <property type="term" value="C:ATP-binding cassette (ABC) transporter complex"/>
    <property type="evidence" value="ECO:0007669"/>
    <property type="project" value="InterPro"/>
</dbReference>
<evidence type="ECO:0000256" key="1">
    <source>
        <dbReference type="ARBA" id="ARBA00022448"/>
    </source>
</evidence>
<dbReference type="EMBL" id="CADCVJ010000241">
    <property type="protein sequence ID" value="CAA9496885.1"/>
    <property type="molecule type" value="Genomic_DNA"/>
</dbReference>
<dbReference type="PROSITE" id="PS00211">
    <property type="entry name" value="ABC_TRANSPORTER_1"/>
    <property type="match status" value="1"/>
</dbReference>
<dbReference type="InterPro" id="IPR008995">
    <property type="entry name" value="Mo/tungstate-bd_C_term_dom"/>
</dbReference>
<keyword evidence="2" id="KW-0547">Nucleotide-binding</keyword>
<dbReference type="InterPro" id="IPR017871">
    <property type="entry name" value="ABC_transporter-like_CS"/>
</dbReference>
<organism evidence="5">
    <name type="scientific">uncultured Solirubrobacteraceae bacterium</name>
    <dbReference type="NCBI Taxonomy" id="1162706"/>
    <lineage>
        <taxon>Bacteria</taxon>
        <taxon>Bacillati</taxon>
        <taxon>Actinomycetota</taxon>
        <taxon>Thermoleophilia</taxon>
        <taxon>Solirubrobacterales</taxon>
        <taxon>Solirubrobacteraceae</taxon>
        <taxon>environmental samples</taxon>
    </lineage>
</organism>
<dbReference type="SUPFAM" id="SSF52540">
    <property type="entry name" value="P-loop containing nucleoside triphosphate hydrolases"/>
    <property type="match status" value="1"/>
</dbReference>
<dbReference type="GO" id="GO:0005524">
    <property type="term" value="F:ATP binding"/>
    <property type="evidence" value="ECO:0007669"/>
    <property type="project" value="UniProtKB-KW"/>
</dbReference>
<evidence type="ECO:0000256" key="3">
    <source>
        <dbReference type="ARBA" id="ARBA00022840"/>
    </source>
</evidence>
<dbReference type="PROSITE" id="PS50893">
    <property type="entry name" value="ABC_TRANSPORTER_2"/>
    <property type="match status" value="1"/>
</dbReference>
<dbReference type="SUPFAM" id="SSF50331">
    <property type="entry name" value="MOP-like"/>
    <property type="match status" value="1"/>
</dbReference>